<evidence type="ECO:0000256" key="1">
    <source>
        <dbReference type="SAM" id="MobiDB-lite"/>
    </source>
</evidence>
<feature type="compositionally biased region" description="Basic residues" evidence="1">
    <location>
        <begin position="35"/>
        <end position="57"/>
    </location>
</feature>
<feature type="compositionally biased region" description="Low complexity" evidence="1">
    <location>
        <begin position="139"/>
        <end position="150"/>
    </location>
</feature>
<feature type="compositionally biased region" description="Basic and acidic residues" evidence="1">
    <location>
        <begin position="8"/>
        <end position="34"/>
    </location>
</feature>
<evidence type="ECO:0000313" key="2">
    <source>
        <dbReference type="EMBL" id="CAA9271945.1"/>
    </source>
</evidence>
<dbReference type="AlphaFoldDB" id="A0A6J4J9B3"/>
<proteinExistence type="predicted"/>
<organism evidence="2">
    <name type="scientific">uncultured Acetobacteraceae bacterium</name>
    <dbReference type="NCBI Taxonomy" id="169975"/>
    <lineage>
        <taxon>Bacteria</taxon>
        <taxon>Pseudomonadati</taxon>
        <taxon>Pseudomonadota</taxon>
        <taxon>Alphaproteobacteria</taxon>
        <taxon>Acetobacterales</taxon>
        <taxon>Acetobacteraceae</taxon>
        <taxon>environmental samples</taxon>
    </lineage>
</organism>
<feature type="region of interest" description="Disordered" evidence="1">
    <location>
        <begin position="1"/>
        <end position="205"/>
    </location>
</feature>
<protein>
    <submittedName>
        <fullName evidence="2">Low-specificity L-threonine aldolase</fullName>
        <ecNumber evidence="2">4.1.2.48</ecNumber>
    </submittedName>
</protein>
<feature type="compositionally biased region" description="Basic residues" evidence="1">
    <location>
        <begin position="119"/>
        <end position="135"/>
    </location>
</feature>
<dbReference type="EMBL" id="CADCTG010000240">
    <property type="protein sequence ID" value="CAA9271945.1"/>
    <property type="molecule type" value="Genomic_DNA"/>
</dbReference>
<keyword evidence="2" id="KW-0456">Lyase</keyword>
<feature type="non-terminal residue" evidence="2">
    <location>
        <position position="1"/>
    </location>
</feature>
<feature type="compositionally biased region" description="Basic and acidic residues" evidence="1">
    <location>
        <begin position="305"/>
        <end position="323"/>
    </location>
</feature>
<gene>
    <name evidence="2" type="ORF">AVDCRST_MAG08-3229</name>
</gene>
<accession>A0A6J4J9B3</accession>
<dbReference type="EC" id="4.1.2.48" evidence="2"/>
<feature type="compositionally biased region" description="Basic and acidic residues" evidence="1">
    <location>
        <begin position="175"/>
        <end position="190"/>
    </location>
</feature>
<feature type="region of interest" description="Disordered" evidence="1">
    <location>
        <begin position="256"/>
        <end position="323"/>
    </location>
</feature>
<dbReference type="GO" id="GO:0016829">
    <property type="term" value="F:lyase activity"/>
    <property type="evidence" value="ECO:0007669"/>
    <property type="project" value="UniProtKB-KW"/>
</dbReference>
<reference evidence="2" key="1">
    <citation type="submission" date="2020-02" db="EMBL/GenBank/DDBJ databases">
        <authorList>
            <person name="Meier V. D."/>
        </authorList>
    </citation>
    <scope>NUCLEOTIDE SEQUENCE</scope>
    <source>
        <strain evidence="2">AVDCRST_MAG08</strain>
    </source>
</reference>
<name>A0A6J4J9B3_9PROT</name>
<feature type="compositionally biased region" description="Basic residues" evidence="1">
    <location>
        <begin position="295"/>
        <end position="304"/>
    </location>
</feature>
<sequence>GPRPAPPARERAAGADQPLLRHPDPPDAGDEGRHDARRGRRRAARRRPYRPRPLRPHGRADGQGSGDVPAVGHHVQRGGDPHPLPRRRRGAGARDQPHPAFGGRRPRRLHRRADPAAARRARHLHRRRRARRHPPAHPLRPAAAPAGSGADRQHRRRRRVAARTAQRGGGRRARAGLEHAHGRRPADERLRRRRHPAGRDGGRLRLRLARLHQGPRRAARRRAVRLARFHRPGLALEATPRRLHAPGRHLRRRLPLLARPPRGPLGRGPRQRPRPGAWPAADTGRRGGGAGHQSRLLRHARHGHRPDDIARKAGDARHSDQRP</sequence>
<feature type="non-terminal residue" evidence="2">
    <location>
        <position position="323"/>
    </location>
</feature>